<protein>
    <submittedName>
        <fullName evidence="5">Endonuclease</fullName>
    </submittedName>
</protein>
<dbReference type="PANTHER" id="PTHR33607">
    <property type="entry name" value="ENDONUCLEASE-1"/>
    <property type="match status" value="1"/>
</dbReference>
<feature type="signal peptide" evidence="4">
    <location>
        <begin position="1"/>
        <end position="26"/>
    </location>
</feature>
<keyword evidence="5" id="KW-0255">Endonuclease</keyword>
<feature type="chain" id="PRO_5047000119" evidence="4">
    <location>
        <begin position="27"/>
        <end position="997"/>
    </location>
</feature>
<dbReference type="PROSITE" id="PS51257">
    <property type="entry name" value="PROKAR_LIPOPROTEIN"/>
    <property type="match status" value="1"/>
</dbReference>
<accession>A0ABZ2RQ42</accession>
<evidence type="ECO:0000313" key="5">
    <source>
        <dbReference type="EMBL" id="WXL28362.1"/>
    </source>
</evidence>
<sequence>MKEKTKKKIVSLFALSVGAVSSVAFLAASCQHTEEKTKDDKKSTQPAVLEKQNLTPFEQWSQSLDNIFELDNNKKQDLKEAIFNGKKLFYDRVNKTIIWVNGKLPNFQKETTNVLFRLKADVSLPNADYQFANNVSPTYTSKGYKKINSEISYRVENDKLILSYLGAQFIKRSAPKIASVSRQTEITIEGLSNELASRNKTKMPYHFITPPKTNKTTEGNAEPTQDTSTPTTPEVSLSEWASKLENKLIIIPGKEQDLKWAIENHKNLYFDYKTGNVIWSKKYLPDWSTEVAENSVLTLSEDAKRPSKQLELANDKKPTYSQTQILTRLNYVVNGEQVIISYKPVKFIFNNAPEISDKTYTTTLTIPGLVQVEKTKPTKPSTNQNFEEWAKNLNNAFELISGQENFLQEVIHSNKPLVFNYKTQTINNGKQEIFKFKDSINKTNKNFEIANPFSSINIVGNLITTIPYKVKDGKIILEYVGALYSNKGSKVSPEKSSSEITVEGLEGEATVGYDHKNPQEEFKQWLDTLSTNFLQVVDGSKELVIEAVKSHKNIFYDYKTQQLYFSDTQSAKILNSQDKKVKYIELSRDSLAKKQIWFDLANDSKVIAKTSKGSNILNNLLNYDVNGDTLTIHFKPVDYDNVIIGEATTTTLIIEGLSDNASTHSDEGSSNENVDTNSGDASSNTNTDNTGNTETTDSGDDSSNTNTDNTGSDTNNTATTNEGEGSQGTSGTPENTQPENTETTTPEDNKVYDNSDPYYVSLNGKSGQELITALETLERTNLSSIPKKINKDSINRAFEDNFYENDQSLIDIFSEKINGSEEDIQNPSKFNLVTGSFVGNSKAKILKPNDLHGFFYRNSNKYNSKKIGGLILGEVDTPTTTTDNGSKIANKVLEPSDDFKGDFARAFLYIALTYGDHFNGTNNLTQDFPHMSSEMIQTLVKWAKQDPVDKFDIQRNNVAYELTQQRNPFIDYPEFVKIFTQPNDLTFENKGILKGLK</sequence>
<feature type="compositionally biased region" description="Polar residues" evidence="3">
    <location>
        <begin position="211"/>
        <end position="234"/>
    </location>
</feature>
<organism evidence="5 6">
    <name type="scientific">[Mycoplasma] gypis</name>
    <dbReference type="NCBI Taxonomy" id="92404"/>
    <lineage>
        <taxon>Bacteria</taxon>
        <taxon>Bacillati</taxon>
        <taxon>Mycoplasmatota</taxon>
        <taxon>Mycoplasmoidales</taxon>
        <taxon>Metamycoplasmataceae</taxon>
        <taxon>Metamycoplasma</taxon>
    </lineage>
</organism>
<dbReference type="EMBL" id="CP148066">
    <property type="protein sequence ID" value="WXL28362.1"/>
    <property type="molecule type" value="Genomic_DNA"/>
</dbReference>
<feature type="compositionally biased region" description="Polar residues" evidence="3">
    <location>
        <begin position="722"/>
        <end position="731"/>
    </location>
</feature>
<dbReference type="InterPro" id="IPR044925">
    <property type="entry name" value="His-Me_finger_sf"/>
</dbReference>
<keyword evidence="1" id="KW-0540">Nuclease</keyword>
<dbReference type="InterPro" id="IPR007346">
    <property type="entry name" value="Endonuclease-I"/>
</dbReference>
<dbReference type="Pfam" id="PF04231">
    <property type="entry name" value="Endonuclease_1"/>
    <property type="match status" value="1"/>
</dbReference>
<evidence type="ECO:0000256" key="3">
    <source>
        <dbReference type="SAM" id="MobiDB-lite"/>
    </source>
</evidence>
<name>A0ABZ2RQ42_9BACT</name>
<dbReference type="Proteomes" id="UP001460679">
    <property type="component" value="Chromosome"/>
</dbReference>
<feature type="region of interest" description="Disordered" evidence="3">
    <location>
        <begin position="204"/>
        <end position="234"/>
    </location>
</feature>
<reference evidence="5" key="1">
    <citation type="submission" date="2024-03" db="EMBL/GenBank/DDBJ databases">
        <title>Complete genome sequence of Mycoplasma gypis type strain B1/T1.</title>
        <authorList>
            <person name="Spergser J."/>
        </authorList>
    </citation>
    <scope>NUCLEOTIDE SEQUENCE [LARGE SCALE GENOMIC DNA]</scope>
    <source>
        <strain evidence="5">B1/T1</strain>
    </source>
</reference>
<dbReference type="RefSeq" id="WP_205499319.1">
    <property type="nucleotide sequence ID" value="NZ_CP148066.1"/>
</dbReference>
<feature type="compositionally biased region" description="Low complexity" evidence="3">
    <location>
        <begin position="675"/>
        <end position="721"/>
    </location>
</feature>
<evidence type="ECO:0000256" key="1">
    <source>
        <dbReference type="ARBA" id="ARBA00022722"/>
    </source>
</evidence>
<evidence type="ECO:0000256" key="2">
    <source>
        <dbReference type="ARBA" id="ARBA00022801"/>
    </source>
</evidence>
<dbReference type="GO" id="GO:0004519">
    <property type="term" value="F:endonuclease activity"/>
    <property type="evidence" value="ECO:0007669"/>
    <property type="project" value="UniProtKB-KW"/>
</dbReference>
<feature type="compositionally biased region" description="Polar residues" evidence="3">
    <location>
        <begin position="660"/>
        <end position="674"/>
    </location>
</feature>
<gene>
    <name evidence="5" type="ORF">WG616_03290</name>
</gene>
<feature type="compositionally biased region" description="Low complexity" evidence="3">
    <location>
        <begin position="732"/>
        <end position="746"/>
    </location>
</feature>
<dbReference type="SUPFAM" id="SSF54060">
    <property type="entry name" value="His-Me finger endonucleases"/>
    <property type="match status" value="1"/>
</dbReference>
<keyword evidence="6" id="KW-1185">Reference proteome</keyword>
<evidence type="ECO:0000313" key="6">
    <source>
        <dbReference type="Proteomes" id="UP001460679"/>
    </source>
</evidence>
<feature type="region of interest" description="Disordered" evidence="3">
    <location>
        <begin position="660"/>
        <end position="757"/>
    </location>
</feature>
<evidence type="ECO:0000256" key="4">
    <source>
        <dbReference type="SAM" id="SignalP"/>
    </source>
</evidence>
<keyword evidence="4" id="KW-0732">Signal</keyword>
<dbReference type="PANTHER" id="PTHR33607:SF2">
    <property type="entry name" value="ENDONUCLEASE-1"/>
    <property type="match status" value="1"/>
</dbReference>
<proteinExistence type="predicted"/>
<keyword evidence="2" id="KW-0378">Hydrolase</keyword>